<proteinExistence type="predicted"/>
<dbReference type="Proteomes" id="UP001153555">
    <property type="component" value="Unassembled WGS sequence"/>
</dbReference>
<evidence type="ECO:0000313" key="2">
    <source>
        <dbReference type="Proteomes" id="UP001153555"/>
    </source>
</evidence>
<sequence length="116" mass="13924">MCWRWCILMYVDPWKWSLGGSRYFVTFIDDASRKLWVYFLRTKGEVFQYFKRFHAMVERQAGKPLKSLRSDNGGEYTSMNSRIIVPSMASGMKRLYLEPHSIMVWPKESTEPLWRK</sequence>
<organism evidence="1 2">
    <name type="scientific">Striga hermonthica</name>
    <name type="common">Purple witchweed</name>
    <name type="synonym">Buchnera hermonthica</name>
    <dbReference type="NCBI Taxonomy" id="68872"/>
    <lineage>
        <taxon>Eukaryota</taxon>
        <taxon>Viridiplantae</taxon>
        <taxon>Streptophyta</taxon>
        <taxon>Embryophyta</taxon>
        <taxon>Tracheophyta</taxon>
        <taxon>Spermatophyta</taxon>
        <taxon>Magnoliopsida</taxon>
        <taxon>eudicotyledons</taxon>
        <taxon>Gunneridae</taxon>
        <taxon>Pentapetalae</taxon>
        <taxon>asterids</taxon>
        <taxon>lamiids</taxon>
        <taxon>Lamiales</taxon>
        <taxon>Orobanchaceae</taxon>
        <taxon>Buchnereae</taxon>
        <taxon>Striga</taxon>
    </lineage>
</organism>
<evidence type="ECO:0008006" key="3">
    <source>
        <dbReference type="Google" id="ProtNLM"/>
    </source>
</evidence>
<comment type="caution">
    <text evidence="1">The sequence shown here is derived from an EMBL/GenBank/DDBJ whole genome shotgun (WGS) entry which is preliminary data.</text>
</comment>
<accession>A0A9N7MT52</accession>
<dbReference type="PANTHER" id="PTHR42648:SF28">
    <property type="entry name" value="TRANSPOSON-ENCODED PROTEIN WITH RIBONUCLEASE H-LIKE AND RETROVIRUS ZINC FINGER-LIKE DOMAINS"/>
    <property type="match status" value="1"/>
</dbReference>
<dbReference type="SUPFAM" id="SSF53098">
    <property type="entry name" value="Ribonuclease H-like"/>
    <property type="match status" value="1"/>
</dbReference>
<name>A0A9N7MT52_STRHE</name>
<evidence type="ECO:0000313" key="1">
    <source>
        <dbReference type="EMBL" id="CAA0815435.1"/>
    </source>
</evidence>
<dbReference type="EMBL" id="CACSLK010012531">
    <property type="protein sequence ID" value="CAA0815435.1"/>
    <property type="molecule type" value="Genomic_DNA"/>
</dbReference>
<protein>
    <recommendedName>
        <fullName evidence="3">Integrase catalytic domain-containing protein</fullName>
    </recommendedName>
</protein>
<gene>
    <name evidence="1" type="ORF">SHERM_15459</name>
</gene>
<dbReference type="PANTHER" id="PTHR42648">
    <property type="entry name" value="TRANSPOSASE, PUTATIVE-RELATED"/>
    <property type="match status" value="1"/>
</dbReference>
<dbReference type="GO" id="GO:0003676">
    <property type="term" value="F:nucleic acid binding"/>
    <property type="evidence" value="ECO:0007669"/>
    <property type="project" value="InterPro"/>
</dbReference>
<reference evidence="1" key="1">
    <citation type="submission" date="2019-12" db="EMBL/GenBank/DDBJ databases">
        <authorList>
            <person name="Scholes J."/>
        </authorList>
    </citation>
    <scope>NUCLEOTIDE SEQUENCE</scope>
</reference>
<dbReference type="InterPro" id="IPR039537">
    <property type="entry name" value="Retrotran_Ty1/copia-like"/>
</dbReference>
<dbReference type="InterPro" id="IPR036397">
    <property type="entry name" value="RNaseH_sf"/>
</dbReference>
<dbReference type="AlphaFoldDB" id="A0A9N7MT52"/>
<dbReference type="OrthoDB" id="413361at2759"/>
<keyword evidence="2" id="KW-1185">Reference proteome</keyword>
<dbReference type="Gene3D" id="3.30.420.10">
    <property type="entry name" value="Ribonuclease H-like superfamily/Ribonuclease H"/>
    <property type="match status" value="1"/>
</dbReference>
<dbReference type="InterPro" id="IPR012337">
    <property type="entry name" value="RNaseH-like_sf"/>
</dbReference>